<dbReference type="PANTHER" id="PTHR46696:SF1">
    <property type="entry name" value="CYTOCHROME P450 YJIB-RELATED"/>
    <property type="match status" value="1"/>
</dbReference>
<keyword evidence="2" id="KW-0503">Monooxygenase</keyword>
<dbReference type="OrthoDB" id="5522954at2"/>
<dbReference type="InterPro" id="IPR001128">
    <property type="entry name" value="Cyt_P450"/>
</dbReference>
<dbReference type="GO" id="GO:0016705">
    <property type="term" value="F:oxidoreductase activity, acting on paired donors, with incorporation or reduction of molecular oxygen"/>
    <property type="evidence" value="ECO:0007669"/>
    <property type="project" value="InterPro"/>
</dbReference>
<comment type="caution">
    <text evidence="3">The sequence shown here is derived from an EMBL/GenBank/DDBJ whole genome shotgun (WGS) entry which is preliminary data.</text>
</comment>
<gene>
    <name evidence="3" type="ORF">EOD43_14095</name>
</gene>
<dbReference type="Proteomes" id="UP000282971">
    <property type="component" value="Unassembled WGS sequence"/>
</dbReference>
<organism evidence="3 4">
    <name type="scientific">Sphingomonas crocodyli</name>
    <dbReference type="NCBI Taxonomy" id="1979270"/>
    <lineage>
        <taxon>Bacteria</taxon>
        <taxon>Pseudomonadati</taxon>
        <taxon>Pseudomonadota</taxon>
        <taxon>Alphaproteobacteria</taxon>
        <taxon>Sphingomonadales</taxon>
        <taxon>Sphingomonadaceae</taxon>
        <taxon>Sphingomonas</taxon>
    </lineage>
</organism>
<keyword evidence="4" id="KW-1185">Reference proteome</keyword>
<protein>
    <submittedName>
        <fullName evidence="3">Cytochrome P450</fullName>
    </submittedName>
</protein>
<dbReference type="InterPro" id="IPR017972">
    <property type="entry name" value="Cyt_P450_CS"/>
</dbReference>
<dbReference type="Pfam" id="PF00067">
    <property type="entry name" value="p450"/>
    <property type="match status" value="1"/>
</dbReference>
<dbReference type="Gene3D" id="1.10.630.10">
    <property type="entry name" value="Cytochrome P450"/>
    <property type="match status" value="1"/>
</dbReference>
<dbReference type="SUPFAM" id="SSF48264">
    <property type="entry name" value="Cytochrome P450"/>
    <property type="match status" value="1"/>
</dbReference>
<keyword evidence="2" id="KW-0408">Iron</keyword>
<dbReference type="PRINTS" id="PR00359">
    <property type="entry name" value="BP450"/>
</dbReference>
<accession>A0A437MB64</accession>
<evidence type="ECO:0000313" key="3">
    <source>
        <dbReference type="EMBL" id="RVT94890.1"/>
    </source>
</evidence>
<keyword evidence="2" id="KW-0349">Heme</keyword>
<name>A0A437MB64_9SPHN</name>
<dbReference type="InterPro" id="IPR036396">
    <property type="entry name" value="Cyt_P450_sf"/>
</dbReference>
<keyword evidence="2" id="KW-0479">Metal-binding</keyword>
<dbReference type="PANTHER" id="PTHR46696">
    <property type="entry name" value="P450, PUTATIVE (EUROFUNG)-RELATED"/>
    <property type="match status" value="1"/>
</dbReference>
<evidence type="ECO:0000313" key="4">
    <source>
        <dbReference type="Proteomes" id="UP000282971"/>
    </source>
</evidence>
<comment type="similarity">
    <text evidence="1 2">Belongs to the cytochrome P450 family.</text>
</comment>
<dbReference type="RefSeq" id="WP_127744466.1">
    <property type="nucleotide sequence ID" value="NZ_SACN01000001.1"/>
</dbReference>
<dbReference type="GO" id="GO:0004497">
    <property type="term" value="F:monooxygenase activity"/>
    <property type="evidence" value="ECO:0007669"/>
    <property type="project" value="UniProtKB-KW"/>
</dbReference>
<dbReference type="GO" id="GO:0005506">
    <property type="term" value="F:iron ion binding"/>
    <property type="evidence" value="ECO:0007669"/>
    <property type="project" value="InterPro"/>
</dbReference>
<dbReference type="GO" id="GO:0020037">
    <property type="term" value="F:heme binding"/>
    <property type="evidence" value="ECO:0007669"/>
    <property type="project" value="InterPro"/>
</dbReference>
<evidence type="ECO:0000256" key="1">
    <source>
        <dbReference type="ARBA" id="ARBA00010617"/>
    </source>
</evidence>
<sequence>MATNTDDRRFAELFDVRREAQGMSNVADTDFNPLMNALRERGPVLKGSLRELLGLGGDSRYDTDLPGYTALSFAACDRAFRENLLFSSEGYNDMPAVRKLGHVVLNKIGEPHKRMRAAAQSMFIKPAATGWWRRNWIDDAVKGLVDRLEGRERADLNIDLCARLPLQVVSLGVGLEGDEALVFREQLLKSIGNHEATPVERAEAAAAVDATLRGLVLDRRASPRDDVVSGLAKADFKEVDGTTRKLIDDEVLGFSRHILLAGGGTTWRQLGITIHALLDAPELWAAARADRALIYDAIEEAARWNATGPTFPRLVTEDVELDGVFIPANSRIDICLGAGNRDPKRWDDPDRFDPFRKKQAHLGFGMGPHLCIGQHVAREMMAGAINALMDSFPEIRLDRDAPPPRLTGGLEQRGYSSIPVVLA</sequence>
<proteinExistence type="inferred from homology"/>
<dbReference type="EMBL" id="SACN01000001">
    <property type="protein sequence ID" value="RVT94890.1"/>
    <property type="molecule type" value="Genomic_DNA"/>
</dbReference>
<dbReference type="AlphaFoldDB" id="A0A437MB64"/>
<dbReference type="InterPro" id="IPR002397">
    <property type="entry name" value="Cyt_P450_B"/>
</dbReference>
<evidence type="ECO:0000256" key="2">
    <source>
        <dbReference type="RuleBase" id="RU000461"/>
    </source>
</evidence>
<dbReference type="PROSITE" id="PS00086">
    <property type="entry name" value="CYTOCHROME_P450"/>
    <property type="match status" value="1"/>
</dbReference>
<reference evidence="3 4" key="1">
    <citation type="submission" date="2019-01" db="EMBL/GenBank/DDBJ databases">
        <authorList>
            <person name="Chen W.-M."/>
        </authorList>
    </citation>
    <scope>NUCLEOTIDE SEQUENCE [LARGE SCALE GENOMIC DNA]</scope>
    <source>
        <strain evidence="3 4">CCP-7</strain>
    </source>
</reference>
<keyword evidence="2" id="KW-0560">Oxidoreductase</keyword>